<reference evidence="2" key="1">
    <citation type="submission" date="2022-11" db="UniProtKB">
        <authorList>
            <consortium name="WormBaseParasite"/>
        </authorList>
    </citation>
    <scope>IDENTIFICATION</scope>
</reference>
<protein>
    <submittedName>
        <fullName evidence="2">Uncharacterized protein</fullName>
    </submittedName>
</protein>
<sequence length="100" mass="10921">MLKMKHFLFLIFCISAAFGRTCFQSASSNSKSYGDCSSSNYCFTADLISQKKGEQVIRGCGSGDILTLGYGVQSCDEFGVSSDKHLVLKNPKIIGKKNFD</sequence>
<evidence type="ECO:0000313" key="1">
    <source>
        <dbReference type="Proteomes" id="UP000887579"/>
    </source>
</evidence>
<evidence type="ECO:0000313" key="2">
    <source>
        <dbReference type="WBParaSite" id="ES5_v2.g650.t1"/>
    </source>
</evidence>
<dbReference type="WBParaSite" id="ES5_v2.g650.t1">
    <property type="protein sequence ID" value="ES5_v2.g650.t1"/>
    <property type="gene ID" value="ES5_v2.g650"/>
</dbReference>
<accession>A0AC34GPS0</accession>
<proteinExistence type="predicted"/>
<dbReference type="Proteomes" id="UP000887579">
    <property type="component" value="Unplaced"/>
</dbReference>
<name>A0AC34GPS0_9BILA</name>
<organism evidence="1 2">
    <name type="scientific">Panagrolaimus sp. ES5</name>
    <dbReference type="NCBI Taxonomy" id="591445"/>
    <lineage>
        <taxon>Eukaryota</taxon>
        <taxon>Metazoa</taxon>
        <taxon>Ecdysozoa</taxon>
        <taxon>Nematoda</taxon>
        <taxon>Chromadorea</taxon>
        <taxon>Rhabditida</taxon>
        <taxon>Tylenchina</taxon>
        <taxon>Panagrolaimomorpha</taxon>
        <taxon>Panagrolaimoidea</taxon>
        <taxon>Panagrolaimidae</taxon>
        <taxon>Panagrolaimus</taxon>
    </lineage>
</organism>